<reference evidence="2 3" key="1">
    <citation type="submission" date="2015-01" db="EMBL/GenBank/DDBJ databases">
        <title>The Genome Sequence of Cryptococcus gattii EJB2.</title>
        <authorList>
            <consortium name="The Broad Institute Genomics Platform"/>
            <person name="Cuomo C."/>
            <person name="Litvintseva A."/>
            <person name="Chen Y."/>
            <person name="Heitman J."/>
            <person name="Sun S."/>
            <person name="Springer D."/>
            <person name="Dromer F."/>
            <person name="Young S."/>
            <person name="Zeng Q."/>
            <person name="Gargeya S."/>
            <person name="Abouelleil A."/>
            <person name="Alvarado L."/>
            <person name="Chapman S.B."/>
            <person name="Gainer-Dewar J."/>
            <person name="Goldberg J."/>
            <person name="Griggs A."/>
            <person name="Gujja S."/>
            <person name="Hansen M."/>
            <person name="Howarth C."/>
            <person name="Imamovic A."/>
            <person name="Larimer J."/>
            <person name="Murphy C."/>
            <person name="Naylor J."/>
            <person name="Pearson M."/>
            <person name="Priest M."/>
            <person name="Roberts A."/>
            <person name="Saif S."/>
            <person name="Shea T."/>
            <person name="Sykes S."/>
            <person name="Wortman J."/>
            <person name="Nusbaum C."/>
            <person name="Birren B."/>
        </authorList>
    </citation>
    <scope>NUCLEOTIDE SEQUENCE [LARGE SCALE GENOMIC DNA]</scope>
    <source>
        <strain evidence="2 3">EJB2</strain>
    </source>
</reference>
<proteinExistence type="predicted"/>
<name>A0ABR5BTW0_9TREE</name>
<dbReference type="EMBL" id="KN848691">
    <property type="protein sequence ID" value="KIR79082.1"/>
    <property type="molecule type" value="Genomic_DNA"/>
</dbReference>
<evidence type="ECO:0000313" key="3">
    <source>
        <dbReference type="Proteomes" id="UP000054272"/>
    </source>
</evidence>
<protein>
    <submittedName>
        <fullName evidence="2">Uncharacterized protein</fullName>
    </submittedName>
</protein>
<dbReference type="Proteomes" id="UP000054272">
    <property type="component" value="Unassembled WGS sequence"/>
</dbReference>
<sequence length="83" mass="9299">MQSLTLAVLPFMFLLPSLLFHLCFLVLPLNTIKVIDNPGLWFIMGGLALDFGAALTRFSKLQMAKPLSAQPCNWTYIPIHKPL</sequence>
<feature type="transmembrane region" description="Helical" evidence="1">
    <location>
        <begin position="39"/>
        <end position="58"/>
    </location>
</feature>
<accession>A0ABR5BTW0</accession>
<feature type="transmembrane region" description="Helical" evidence="1">
    <location>
        <begin position="7"/>
        <end position="27"/>
    </location>
</feature>
<keyword evidence="1" id="KW-0812">Transmembrane</keyword>
<organism evidence="2 3">
    <name type="scientific">Cryptococcus gattii EJB2</name>
    <dbReference type="NCBI Taxonomy" id="1296103"/>
    <lineage>
        <taxon>Eukaryota</taxon>
        <taxon>Fungi</taxon>
        <taxon>Dikarya</taxon>
        <taxon>Basidiomycota</taxon>
        <taxon>Agaricomycotina</taxon>
        <taxon>Tremellomycetes</taxon>
        <taxon>Tremellales</taxon>
        <taxon>Cryptococcaceae</taxon>
        <taxon>Cryptococcus</taxon>
        <taxon>Cryptococcus gattii species complex</taxon>
    </lineage>
</organism>
<evidence type="ECO:0000256" key="1">
    <source>
        <dbReference type="SAM" id="Phobius"/>
    </source>
</evidence>
<gene>
    <name evidence="2" type="ORF">I306_03932</name>
</gene>
<evidence type="ECO:0000313" key="2">
    <source>
        <dbReference type="EMBL" id="KIR79082.1"/>
    </source>
</evidence>
<keyword evidence="1" id="KW-0472">Membrane</keyword>
<keyword evidence="3" id="KW-1185">Reference proteome</keyword>
<keyword evidence="1" id="KW-1133">Transmembrane helix</keyword>